<gene>
    <name evidence="1" type="ORF">HG263_05240</name>
</gene>
<evidence type="ECO:0000313" key="1">
    <source>
        <dbReference type="EMBL" id="NOU49941.1"/>
    </source>
</evidence>
<sequence length="138" mass="16672">MLSKSEQYEYIEKYSYRELCEKYGESNLASIFNLSLEEYVEWESQRPLSSFVNTSRDGYDGLYLLHEDGVWKVFWQERKIAHDFDLEVFDKYIDARKHLANIQAPSFMQRRNKKAPNKTIKTEKTIWLRQIARFFHLS</sequence>
<dbReference type="Proteomes" id="UP000586305">
    <property type="component" value="Unassembled WGS sequence"/>
</dbReference>
<accession>A0A849VE14</accession>
<protein>
    <submittedName>
        <fullName evidence="1">Uncharacterized protein</fullName>
    </submittedName>
</protein>
<organism evidence="1 2">
    <name type="scientific">Pseudoalteromonas caenipelagi</name>
    <dbReference type="NCBI Taxonomy" id="2726988"/>
    <lineage>
        <taxon>Bacteria</taxon>
        <taxon>Pseudomonadati</taxon>
        <taxon>Pseudomonadota</taxon>
        <taxon>Gammaproteobacteria</taxon>
        <taxon>Alteromonadales</taxon>
        <taxon>Pseudoalteromonadaceae</taxon>
        <taxon>Pseudoalteromonas</taxon>
    </lineage>
</organism>
<evidence type="ECO:0000313" key="2">
    <source>
        <dbReference type="Proteomes" id="UP000586305"/>
    </source>
</evidence>
<dbReference type="EMBL" id="JABBPG010000002">
    <property type="protein sequence ID" value="NOU49941.1"/>
    <property type="molecule type" value="Genomic_DNA"/>
</dbReference>
<dbReference type="AlphaFoldDB" id="A0A849VE14"/>
<reference evidence="1 2" key="1">
    <citation type="submission" date="2020-04" db="EMBL/GenBank/DDBJ databases">
        <title>Pseudoalteromonas caenipelagi sp. nov., isolated from a tidal flat.</title>
        <authorList>
            <person name="Park S."/>
            <person name="Yoon J.-H."/>
        </authorList>
    </citation>
    <scope>NUCLEOTIDE SEQUENCE [LARGE SCALE GENOMIC DNA]</scope>
    <source>
        <strain evidence="1 2">JBTF-M23</strain>
    </source>
</reference>
<name>A0A849VE14_9GAMM</name>
<proteinExistence type="predicted"/>
<comment type="caution">
    <text evidence="1">The sequence shown here is derived from an EMBL/GenBank/DDBJ whole genome shotgun (WGS) entry which is preliminary data.</text>
</comment>
<dbReference type="RefSeq" id="WP_171625023.1">
    <property type="nucleotide sequence ID" value="NZ_JABBPG010000002.1"/>
</dbReference>
<keyword evidence="2" id="KW-1185">Reference proteome</keyword>